<proteinExistence type="predicted"/>
<dbReference type="PANTHER" id="PTHR11933">
    <property type="entry name" value="TRNA 5-METHYLAMINOMETHYL-2-THIOURIDYLATE -METHYLTRANSFERASE"/>
    <property type="match status" value="1"/>
</dbReference>
<comment type="caution">
    <text evidence="5">The sequence shown here is derived from an EMBL/GenBank/DDBJ whole genome shotgun (WGS) entry which is preliminary data.</text>
</comment>
<dbReference type="InterPro" id="IPR014729">
    <property type="entry name" value="Rossmann-like_a/b/a_fold"/>
</dbReference>
<sequence>MVSRIKALALFSGGLDSALAIKIVQEQGIEVIALNFVSHFFGGVNEKAEYMAKQLGIPLEYIHFEERHMEIVKAPVYGRGKNMNPCIDCHSLMFRVAGELLEKYGASFLISGEVLGQRPMSQNPQALEKVKKLSGVGDLILRPLSGKLLPPSLAETKGWIRREGLLDINGRGRSRQMELMAQYGLVDYPSPGGGCLLTDPAYSIRLKILEEDGLLEHEYADLFSLIKISRFFRFAKGRYLFVGRDEISNAKIDDIRRERGSNFYIYSFETPGPHMLGFGELTEEEKNFSRKLFSRYSKVKGKEEIKLNVSGIVETLAPISVEAMEEDMKKYQL</sequence>
<name>A0AAN3VVN3_9FUSO</name>
<dbReference type="GO" id="GO:0004810">
    <property type="term" value="F:CCA tRNA nucleotidyltransferase activity"/>
    <property type="evidence" value="ECO:0007669"/>
    <property type="project" value="InterPro"/>
</dbReference>
<dbReference type="Pfam" id="PF18297">
    <property type="entry name" value="NFACT-R_2"/>
    <property type="match status" value="1"/>
</dbReference>
<evidence type="ECO:0000313" key="5">
    <source>
        <dbReference type="EMBL" id="EJU17540.1"/>
    </source>
</evidence>
<dbReference type="Gene3D" id="3.40.50.620">
    <property type="entry name" value="HUPs"/>
    <property type="match status" value="1"/>
</dbReference>
<reference evidence="5 6" key="1">
    <citation type="submission" date="2012-07" db="EMBL/GenBank/DDBJ databases">
        <authorList>
            <person name="Durkin A.S."/>
            <person name="McCorrison J."/>
            <person name="Torralba M."/>
            <person name="Gillis M."/>
            <person name="Methe B."/>
            <person name="Sutton G."/>
            <person name="Nelson K.E."/>
        </authorList>
    </citation>
    <scope>NUCLEOTIDE SEQUENCE [LARGE SCALE GENOMIC DNA]</scope>
    <source>
        <strain evidence="5 6">Fnf 1007</strain>
    </source>
</reference>
<dbReference type="AlphaFoldDB" id="A0AAN3VVN3"/>
<keyword evidence="1" id="KW-0547">Nucleotide-binding</keyword>
<dbReference type="Pfam" id="PF02568">
    <property type="entry name" value="ThiI"/>
    <property type="match status" value="1"/>
</dbReference>
<accession>A0AAN3VVN3</accession>
<dbReference type="InterPro" id="IPR059101">
    <property type="entry name" value="NFACT-R_2"/>
</dbReference>
<evidence type="ECO:0000256" key="1">
    <source>
        <dbReference type="ARBA" id="ARBA00022741"/>
    </source>
</evidence>
<gene>
    <name evidence="5" type="ORF">HMPREF1127_2108</name>
</gene>
<dbReference type="SUPFAM" id="SSF52402">
    <property type="entry name" value="Adenine nucleotide alpha hydrolases-like"/>
    <property type="match status" value="1"/>
</dbReference>
<feature type="domain" description="NFACT protein RNA binding" evidence="4">
    <location>
        <begin position="230"/>
        <end position="328"/>
    </location>
</feature>
<dbReference type="Proteomes" id="UP000003120">
    <property type="component" value="Unassembled WGS sequence"/>
</dbReference>
<dbReference type="InterPro" id="IPR020536">
    <property type="entry name" value="ThiI_AANH"/>
</dbReference>
<organism evidence="5 6">
    <name type="scientific">Fusobacterium necrophorum subsp. funduliforme Fnf 1007</name>
    <dbReference type="NCBI Taxonomy" id="1161424"/>
    <lineage>
        <taxon>Bacteria</taxon>
        <taxon>Fusobacteriati</taxon>
        <taxon>Fusobacteriota</taxon>
        <taxon>Fusobacteriia</taxon>
        <taxon>Fusobacteriales</taxon>
        <taxon>Fusobacteriaceae</taxon>
        <taxon>Fusobacterium</taxon>
    </lineage>
</organism>
<evidence type="ECO:0000313" key="6">
    <source>
        <dbReference type="Proteomes" id="UP000003120"/>
    </source>
</evidence>
<dbReference type="PANTHER" id="PTHR11933:SF6">
    <property type="entry name" value="THIL AANH DOMAIN-CONTAINING PROTEIN"/>
    <property type="match status" value="1"/>
</dbReference>
<keyword evidence="5" id="KW-0808">Transferase</keyword>
<evidence type="ECO:0000259" key="3">
    <source>
        <dbReference type="Pfam" id="PF02568"/>
    </source>
</evidence>
<dbReference type="EMBL" id="ALKK01000048">
    <property type="protein sequence ID" value="EJU17540.1"/>
    <property type="molecule type" value="Genomic_DNA"/>
</dbReference>
<protein>
    <submittedName>
        <fullName evidence="5">tRNA methyl transferase-like protein</fullName>
    </submittedName>
</protein>
<evidence type="ECO:0000256" key="2">
    <source>
        <dbReference type="ARBA" id="ARBA00022840"/>
    </source>
</evidence>
<evidence type="ECO:0000259" key="4">
    <source>
        <dbReference type="Pfam" id="PF18297"/>
    </source>
</evidence>
<keyword evidence="2" id="KW-0067">ATP-binding</keyword>
<feature type="domain" description="Thil AANH" evidence="3">
    <location>
        <begin position="6"/>
        <end position="146"/>
    </location>
</feature>
<dbReference type="GO" id="GO:0005524">
    <property type="term" value="F:ATP binding"/>
    <property type="evidence" value="ECO:0007669"/>
    <property type="project" value="UniProtKB-KW"/>
</dbReference>